<keyword evidence="2" id="KW-0732">Signal</keyword>
<comment type="subcellular location">
    <subcellularLocation>
        <location evidence="1">Cell outer membrane</location>
        <topology evidence="1">Multi-pass membrane protein</topology>
    </subcellularLocation>
</comment>
<dbReference type="PROSITE" id="PS52016">
    <property type="entry name" value="TONB_DEPENDENT_REC_3"/>
    <property type="match status" value="1"/>
</dbReference>
<dbReference type="SUPFAM" id="SSF56935">
    <property type="entry name" value="Porins"/>
    <property type="match status" value="1"/>
</dbReference>
<accession>A0ABV1H0P6</accession>
<keyword evidence="1" id="KW-0472">Membrane</keyword>
<keyword evidence="1" id="KW-0812">Transmembrane</keyword>
<gene>
    <name evidence="4" type="ORF">WMO46_14795</name>
</gene>
<dbReference type="Pfam" id="PF13620">
    <property type="entry name" value="CarboxypepD_reg"/>
    <property type="match status" value="1"/>
</dbReference>
<name>A0ABV1H0P6_9BACT</name>
<keyword evidence="1" id="KW-1134">Transmembrane beta strand</keyword>
<comment type="caution">
    <text evidence="4">The sequence shown here is derived from an EMBL/GenBank/DDBJ whole genome shotgun (WGS) entry which is preliminary data.</text>
</comment>
<dbReference type="Proteomes" id="UP001460202">
    <property type="component" value="Unassembled WGS sequence"/>
</dbReference>
<proteinExistence type="inferred from homology"/>
<keyword evidence="1" id="KW-0998">Cell outer membrane</keyword>
<dbReference type="Gene3D" id="2.170.130.10">
    <property type="entry name" value="TonB-dependent receptor, plug domain"/>
    <property type="match status" value="1"/>
</dbReference>
<evidence type="ECO:0000256" key="2">
    <source>
        <dbReference type="SAM" id="SignalP"/>
    </source>
</evidence>
<evidence type="ECO:0000256" key="1">
    <source>
        <dbReference type="PROSITE-ProRule" id="PRU01360"/>
    </source>
</evidence>
<dbReference type="InterPro" id="IPR023996">
    <property type="entry name" value="TonB-dep_OMP_SusC/RagA"/>
</dbReference>
<reference evidence="4 5" key="1">
    <citation type="submission" date="2024-03" db="EMBL/GenBank/DDBJ databases">
        <title>Human intestinal bacterial collection.</title>
        <authorList>
            <person name="Pauvert C."/>
            <person name="Hitch T.C.A."/>
            <person name="Clavel T."/>
        </authorList>
    </citation>
    <scope>NUCLEOTIDE SEQUENCE [LARGE SCALE GENOMIC DNA]</scope>
    <source>
        <strain evidence="4 5">CLA-KB-H122</strain>
    </source>
</reference>
<evidence type="ECO:0000313" key="5">
    <source>
        <dbReference type="Proteomes" id="UP001460202"/>
    </source>
</evidence>
<keyword evidence="4" id="KW-0675">Receptor</keyword>
<dbReference type="GeneID" id="78178823"/>
<feature type="domain" description="TonB-dependent receptor plug" evidence="3">
    <location>
        <begin position="127"/>
        <end position="227"/>
    </location>
</feature>
<keyword evidence="1" id="KW-0813">Transport</keyword>
<feature type="chain" id="PRO_5046435695" evidence="2">
    <location>
        <begin position="27"/>
        <end position="1025"/>
    </location>
</feature>
<dbReference type="InterPro" id="IPR008969">
    <property type="entry name" value="CarboxyPept-like_regulatory"/>
</dbReference>
<evidence type="ECO:0000259" key="3">
    <source>
        <dbReference type="Pfam" id="PF07715"/>
    </source>
</evidence>
<dbReference type="NCBIfam" id="TIGR04056">
    <property type="entry name" value="OMP_RagA_SusC"/>
    <property type="match status" value="1"/>
</dbReference>
<organism evidence="4 5">
    <name type="scientific">Alistipes intestinihominis</name>
    <dbReference type="NCBI Taxonomy" id="3133172"/>
    <lineage>
        <taxon>Bacteria</taxon>
        <taxon>Pseudomonadati</taxon>
        <taxon>Bacteroidota</taxon>
        <taxon>Bacteroidia</taxon>
        <taxon>Bacteroidales</taxon>
        <taxon>Rikenellaceae</taxon>
        <taxon>Alistipes</taxon>
    </lineage>
</organism>
<keyword evidence="5" id="KW-1185">Reference proteome</keyword>
<dbReference type="Pfam" id="PF07715">
    <property type="entry name" value="Plug"/>
    <property type="match status" value="1"/>
</dbReference>
<dbReference type="InterPro" id="IPR012910">
    <property type="entry name" value="Plug_dom"/>
</dbReference>
<dbReference type="InterPro" id="IPR037066">
    <property type="entry name" value="Plug_dom_sf"/>
</dbReference>
<protein>
    <submittedName>
        <fullName evidence="4">TonB-dependent receptor</fullName>
    </submittedName>
</protein>
<dbReference type="InterPro" id="IPR039426">
    <property type="entry name" value="TonB-dep_rcpt-like"/>
</dbReference>
<dbReference type="EMBL" id="JBBMFL010000025">
    <property type="protein sequence ID" value="MEQ2546212.1"/>
    <property type="molecule type" value="Genomic_DNA"/>
</dbReference>
<evidence type="ECO:0000313" key="4">
    <source>
        <dbReference type="EMBL" id="MEQ2546212.1"/>
    </source>
</evidence>
<sequence>MSNAIMPKALWTLLLCLCLGTGYSAAQNKKDVAVHGQVTDPAGMPLEGVLVEHKESRMFTLTDRDGNFTIRIPGDKSSLIFTLEGYAPNQVYIGDTHRLKVTLLEGGGDSDPEIALLYGRQNRSLMTSAVSTIEGSKLTDLPTNYANTALSGMIPGIATSQNSGAPGSDYSWLYVRGLRSWRNSTPLIMLDGHVRDFSILDPNEIDQISVYKDAGALAVLGLRGSNGAIMATTRRGKEGRPVLKFNTQITFQQPIKLPKFLDSHDFALLHNEAMRNDGRANEQRYNEEDLALYRSGQDPWGHPNVDWIGQSLKNVTVGQKYNLSIEGGSSVAKYFVNLSYRSDEGIYKTDKDINTYKTNASAKIYSLRSNVDIALTKSMDLSINLFGLQRQLSNPGAGSPFSAIYSLPSNAFPMNYGKDKVAGTNDLRNNPYGILNHSGYTRYTHSTMEAQAELGQKLDFITKGLRVRGSLAFDFFFENNINRSKSYVVYEYTGDGEDGKPLFNTWGEEKKQANSNSYGAAKTRIFDVEAGLDYDRTFGKHLIAATLFFNYSQKSDDTQNLPNTHQGLLGRATYAYDSRYIVEFLFGYQGTEQMPPQKRYGFFPAVSAGWVLSEESFIKNHIGNILSYFKVRGSWGITGNDAGIPYYFYLPAFIQANGRYTLGAEPQNVNSWVEDVHHQYLPNVTWEKSEKTNVGVDMRLFKNHLSISADYFREFTSQILTPRNTVSTLIGYGTSGGPLGNVGKTYNSGFEVEAAYSGRIKDFHWTLGGYASYAHNEIRYNDEQPFAYDYRSAVGYPINSQYGFQANGLYTSEQDRYNSPKTTFGTSYAGDIKYRDLNGDGVVDNQDQHRIGYSNLGEINYAFFANAQYKGFDFQIIFSGAGNRDAYLSGVAIQAFTNISGSGSEMAGNVRRYHWDNRYIPEDPATWTTAKYPRLSLTDRDHNYKQTSSFWVDDASFLRLKNLVIGYTLPLRISKKLRMSKLRIYYSGYNLFTWSDMRTIDPEDAGSGNGYPIQKSSSIGINIHF</sequence>
<dbReference type="RefSeq" id="WP_129650386.1">
    <property type="nucleotide sequence ID" value="NZ_JBBMFL010000025.1"/>
</dbReference>
<dbReference type="Gene3D" id="2.60.40.1120">
    <property type="entry name" value="Carboxypeptidase-like, regulatory domain"/>
    <property type="match status" value="1"/>
</dbReference>
<comment type="similarity">
    <text evidence="1">Belongs to the TonB-dependent receptor family.</text>
</comment>
<dbReference type="SUPFAM" id="SSF49464">
    <property type="entry name" value="Carboxypeptidase regulatory domain-like"/>
    <property type="match status" value="1"/>
</dbReference>
<feature type="signal peptide" evidence="2">
    <location>
        <begin position="1"/>
        <end position="26"/>
    </location>
</feature>